<evidence type="ECO:0000256" key="7">
    <source>
        <dbReference type="ARBA" id="ARBA00038032"/>
    </source>
</evidence>
<dbReference type="SUPFAM" id="SSF103481">
    <property type="entry name" value="Multidrug resistance efflux transporter EmrE"/>
    <property type="match status" value="1"/>
</dbReference>
<dbReference type="GO" id="GO:0005886">
    <property type="term" value="C:plasma membrane"/>
    <property type="evidence" value="ECO:0007669"/>
    <property type="project" value="UniProtKB-SubCell"/>
</dbReference>
<dbReference type="GO" id="GO:0022857">
    <property type="term" value="F:transmembrane transporter activity"/>
    <property type="evidence" value="ECO:0007669"/>
    <property type="project" value="InterPro"/>
</dbReference>
<evidence type="ECO:0000256" key="8">
    <source>
        <dbReference type="RuleBase" id="RU003942"/>
    </source>
</evidence>
<dbReference type="PANTHER" id="PTHR30561">
    <property type="entry name" value="SMR FAMILY PROTON-DEPENDENT DRUG EFFLUX TRANSPORTER SUGE"/>
    <property type="match status" value="1"/>
</dbReference>
<evidence type="ECO:0000313" key="11">
    <source>
        <dbReference type="Proteomes" id="UP000665944"/>
    </source>
</evidence>
<feature type="transmembrane region" description="Helical" evidence="9">
    <location>
        <begin position="26"/>
        <end position="44"/>
    </location>
</feature>
<dbReference type="Pfam" id="PF00893">
    <property type="entry name" value="Multi_Drug_Res"/>
    <property type="match status" value="1"/>
</dbReference>
<keyword evidence="4 8" id="KW-0812">Transmembrane</keyword>
<evidence type="ECO:0000256" key="5">
    <source>
        <dbReference type="ARBA" id="ARBA00022989"/>
    </source>
</evidence>
<keyword evidence="5 9" id="KW-1133">Transmembrane helix</keyword>
<comment type="caution">
    <text evidence="10">The sequence shown here is derived from an EMBL/GenBank/DDBJ whole genome shotgun (WGS) entry which is preliminary data.</text>
</comment>
<reference evidence="10 11" key="1">
    <citation type="submission" date="2022-06" db="EMBL/GenBank/DDBJ databases">
        <title>Staphylococcus hominis ShoR14 genome sequence.</title>
        <authorList>
            <person name="Yeo C.C."/>
            <person name="Chew C.H."/>
            <person name="Che Hamzah A.M."/>
            <person name="Al-Trad E.I."/>
        </authorList>
    </citation>
    <scope>NUCLEOTIDE SEQUENCE [LARGE SCALE GENOMIC DNA]</scope>
    <source>
        <strain evidence="10 11">ShoR14</strain>
    </source>
</reference>
<keyword evidence="11" id="KW-1185">Reference proteome</keyword>
<dbReference type="FunFam" id="1.10.3730.20:FF:000001">
    <property type="entry name" value="Quaternary ammonium compound resistance transporter SugE"/>
    <property type="match status" value="1"/>
</dbReference>
<dbReference type="PANTHER" id="PTHR30561:SF7">
    <property type="entry name" value="GUANIDINIUM EFFLUX SYSTEM SUBUNIT GDNC-RELATED"/>
    <property type="match status" value="1"/>
</dbReference>
<dbReference type="InterPro" id="IPR045324">
    <property type="entry name" value="Small_multidrug_res"/>
</dbReference>
<keyword evidence="3" id="KW-1003">Cell membrane</keyword>
<comment type="subcellular location">
    <subcellularLocation>
        <location evidence="1 8">Cell membrane</location>
        <topology evidence="1 8">Multi-pass membrane protein</topology>
    </subcellularLocation>
</comment>
<evidence type="ECO:0000256" key="4">
    <source>
        <dbReference type="ARBA" id="ARBA00022692"/>
    </source>
</evidence>
<name>A0A8X8KHZ7_STAHO</name>
<feature type="transmembrane region" description="Helical" evidence="9">
    <location>
        <begin position="81"/>
        <end position="99"/>
    </location>
</feature>
<evidence type="ECO:0000256" key="9">
    <source>
        <dbReference type="SAM" id="Phobius"/>
    </source>
</evidence>
<accession>A0A8X8KHZ7</accession>
<proteinExistence type="inferred from homology"/>
<keyword evidence="2" id="KW-0813">Transport</keyword>
<keyword evidence="6 9" id="KW-0472">Membrane</keyword>
<dbReference type="InterPro" id="IPR000390">
    <property type="entry name" value="Small_drug/metabolite_transptr"/>
</dbReference>
<protein>
    <submittedName>
        <fullName evidence="10">SMR family transporter</fullName>
    </submittedName>
</protein>
<gene>
    <name evidence="10" type="ORF">J7T32_002060</name>
</gene>
<comment type="similarity">
    <text evidence="7 8">Belongs to the drug/metabolite transporter (DMT) superfamily. Small multidrug resistance (SMR) (TC 2.A.7.1) family.</text>
</comment>
<dbReference type="Gene3D" id="1.10.3730.20">
    <property type="match status" value="1"/>
</dbReference>
<dbReference type="EMBL" id="JAGHKT020000002">
    <property type="protein sequence ID" value="MCM5671551.1"/>
    <property type="molecule type" value="Genomic_DNA"/>
</dbReference>
<evidence type="ECO:0000256" key="1">
    <source>
        <dbReference type="ARBA" id="ARBA00004651"/>
    </source>
</evidence>
<organism evidence="10 11">
    <name type="scientific">Staphylococcus hominis</name>
    <dbReference type="NCBI Taxonomy" id="1290"/>
    <lineage>
        <taxon>Bacteria</taxon>
        <taxon>Bacillati</taxon>
        <taxon>Bacillota</taxon>
        <taxon>Bacilli</taxon>
        <taxon>Bacillales</taxon>
        <taxon>Staphylococcaceae</taxon>
        <taxon>Staphylococcus</taxon>
    </lineage>
</organism>
<dbReference type="InterPro" id="IPR037185">
    <property type="entry name" value="EmrE-like"/>
</dbReference>
<dbReference type="Proteomes" id="UP000665944">
    <property type="component" value="Unassembled WGS sequence"/>
</dbReference>
<feature type="transmembrane region" description="Helical" evidence="9">
    <location>
        <begin position="56"/>
        <end position="75"/>
    </location>
</feature>
<sequence length="109" mass="12031">MQWLKVILSGLIEVVWVTCLNYAHNTFTWLITLLFIALSFYLMLSATKQLPVGTVYAVFVGIGAAGTVIVDMLFINHVISLMKLLFIILLIIGIIGLKLSTDDQSEGSL</sequence>
<evidence type="ECO:0000256" key="6">
    <source>
        <dbReference type="ARBA" id="ARBA00023136"/>
    </source>
</evidence>
<evidence type="ECO:0000256" key="3">
    <source>
        <dbReference type="ARBA" id="ARBA00022475"/>
    </source>
</evidence>
<dbReference type="RefSeq" id="WP_019835272.1">
    <property type="nucleotide sequence ID" value="NZ_CAXOIK010000015.1"/>
</dbReference>
<evidence type="ECO:0000256" key="2">
    <source>
        <dbReference type="ARBA" id="ARBA00022448"/>
    </source>
</evidence>
<evidence type="ECO:0000313" key="10">
    <source>
        <dbReference type="EMBL" id="MCM5671551.1"/>
    </source>
</evidence>
<dbReference type="AlphaFoldDB" id="A0A8X8KHZ7"/>